<dbReference type="Proteomes" id="UP000005306">
    <property type="component" value="Unassembled WGS sequence"/>
</dbReference>
<dbReference type="HOGENOM" id="CLU_1400259_0_0_5"/>
<keyword evidence="1" id="KW-0812">Transmembrane</keyword>
<evidence type="ECO:0000256" key="2">
    <source>
        <dbReference type="SAM" id="SignalP"/>
    </source>
</evidence>
<organism evidence="3 4">
    <name type="scientific">Pelagibacter ubique (strain HTCC1002)</name>
    <dbReference type="NCBI Taxonomy" id="314261"/>
    <lineage>
        <taxon>Bacteria</taxon>
        <taxon>Pseudomonadati</taxon>
        <taxon>Pseudomonadota</taxon>
        <taxon>Alphaproteobacteria</taxon>
        <taxon>Candidatus Pelagibacterales</taxon>
        <taxon>Candidatus Pelagibacteraceae</taxon>
        <taxon>Candidatus Pelagibacter</taxon>
    </lineage>
</organism>
<dbReference type="RefSeq" id="WP_006996722.1">
    <property type="nucleotide sequence ID" value="NZ_CH724130.1"/>
</dbReference>
<feature type="signal peptide" evidence="2">
    <location>
        <begin position="1"/>
        <end position="22"/>
    </location>
</feature>
<feature type="transmembrane region" description="Helical" evidence="1">
    <location>
        <begin position="172"/>
        <end position="189"/>
    </location>
</feature>
<feature type="chain" id="PRO_5004196760" evidence="2">
    <location>
        <begin position="23"/>
        <end position="194"/>
    </location>
</feature>
<protein>
    <submittedName>
        <fullName evidence="3">Uncharacterized protein</fullName>
    </submittedName>
</protein>
<accession>Q1UZQ6</accession>
<evidence type="ECO:0000313" key="4">
    <source>
        <dbReference type="Proteomes" id="UP000005306"/>
    </source>
</evidence>
<reference evidence="3 4" key="1">
    <citation type="submission" date="2006-04" db="EMBL/GenBank/DDBJ databases">
        <authorList>
            <person name="Giovannoni S.J."/>
            <person name="Cho J.-C."/>
            <person name="Ferriera S."/>
            <person name="Johnson J."/>
            <person name="Kravitz S."/>
            <person name="Halpern A."/>
            <person name="Remington K."/>
            <person name="Beeson K."/>
            <person name="Tran B."/>
            <person name="Rogers Y.-H."/>
            <person name="Friedman R."/>
            <person name="Venter J.C."/>
        </authorList>
    </citation>
    <scope>NUCLEOTIDE SEQUENCE [LARGE SCALE GENOMIC DNA]</scope>
    <source>
        <strain evidence="3 4">HTCC1002</strain>
    </source>
</reference>
<keyword evidence="2" id="KW-0732">Signal</keyword>
<evidence type="ECO:0000313" key="3">
    <source>
        <dbReference type="EMBL" id="EAS84135.1"/>
    </source>
</evidence>
<keyword evidence="1" id="KW-1133">Transmembrane helix</keyword>
<comment type="caution">
    <text evidence="3">The sequence shown here is derived from an EMBL/GenBank/DDBJ whole genome shotgun (WGS) entry which is preliminary data.</text>
</comment>
<evidence type="ECO:0000256" key="1">
    <source>
        <dbReference type="SAM" id="Phobius"/>
    </source>
</evidence>
<name>Q1UZQ6_PELU1</name>
<keyword evidence="1" id="KW-0472">Membrane</keyword>
<dbReference type="EMBL" id="AAPV01000002">
    <property type="protein sequence ID" value="EAS84135.1"/>
    <property type="molecule type" value="Genomic_DNA"/>
</dbReference>
<sequence length="194" mass="21829">MKKLLVILTLTFGLTYSVNSNAIEKIDLIFCASDMTKYFDPRYSEPYLKSTFGGKCPRSKPFEITYNQMSERVSSNYKLYLDSNKSVYFRSFNPGNHMREIKYDGRNFYVRGGTNKSNSSSFPTSNKSKSGFEWWYLLFIPAVVGLIGGTSKKKSLGTNLGLKKGSVAGNSYGIIIMVAFIAVCIILILKTNNF</sequence>
<feature type="transmembrane region" description="Helical" evidence="1">
    <location>
        <begin position="134"/>
        <end position="151"/>
    </location>
</feature>
<proteinExistence type="predicted"/>
<dbReference type="AlphaFoldDB" id="Q1UZQ6"/>
<gene>
    <name evidence="3" type="ORF">PU1002_00395</name>
</gene>